<sequence>MKWSLTYLFWFITFSFQVQGDNLSNLIEIACKRNPKLKICPNQINEESVPPLPPLLRSKSKNRASANLTLTRAEYFLLKQLAEQTKRVRNPFVEKDNVKLDQELIDFESSEAKSRKTNDDEENDRDPEETKSRISDRAPTTTFARVDKYCEKYQENYAYYCTDTTEITGRLKGHIDKFCPSYETNCPDKVVELPKKTSSNSFVASLATSSGTSPAIDERAVPVVANVHEVESPAQIAAEKNLEAWKKARPCTPDCDIRIWRHCTAECKCDYIYPQVQRFCNPPPIPFFLNTCRLWYYGCPKYQQYNYASQFIYSKAEKGKTLGGVSPGVASYGGATPTGFGAPGRITSPVIGSIGTPVTAIQGELTRPVNPEKAKELANRKTSPNDPFESTKAEFLREEGIHPKARQVAQSAVAGGLPETNFHNFDAFTNQQGVLYRARSRSPFSKPGLWEPNPDDPHNRDHANKWYYRPQSVGADWLSGQIQWGGHWAVPAAGVGGTDGFSAVHFPSIGSFLNIADDYD</sequence>
<evidence type="ECO:0000313" key="1">
    <source>
        <dbReference type="Proteomes" id="UP000887576"/>
    </source>
</evidence>
<protein>
    <submittedName>
        <fullName evidence="2">Uncharacterized protein</fullName>
    </submittedName>
</protein>
<reference evidence="2" key="1">
    <citation type="submission" date="2022-11" db="UniProtKB">
        <authorList>
            <consortium name="WormBaseParasite"/>
        </authorList>
    </citation>
    <scope>IDENTIFICATION</scope>
</reference>
<dbReference type="Proteomes" id="UP000887576">
    <property type="component" value="Unplaced"/>
</dbReference>
<organism evidence="1 2">
    <name type="scientific">Panagrolaimus sp. JU765</name>
    <dbReference type="NCBI Taxonomy" id="591449"/>
    <lineage>
        <taxon>Eukaryota</taxon>
        <taxon>Metazoa</taxon>
        <taxon>Ecdysozoa</taxon>
        <taxon>Nematoda</taxon>
        <taxon>Chromadorea</taxon>
        <taxon>Rhabditida</taxon>
        <taxon>Tylenchina</taxon>
        <taxon>Panagrolaimomorpha</taxon>
        <taxon>Panagrolaimoidea</taxon>
        <taxon>Panagrolaimidae</taxon>
        <taxon>Panagrolaimus</taxon>
    </lineage>
</organism>
<evidence type="ECO:0000313" key="2">
    <source>
        <dbReference type="WBParaSite" id="JU765_v2.g16833.t1"/>
    </source>
</evidence>
<proteinExistence type="predicted"/>
<name>A0AC34QJS8_9BILA</name>
<accession>A0AC34QJS8</accession>
<dbReference type="WBParaSite" id="JU765_v2.g16833.t1">
    <property type="protein sequence ID" value="JU765_v2.g16833.t1"/>
    <property type="gene ID" value="JU765_v2.g16833"/>
</dbReference>